<comment type="subunit">
    <text evidence="2">Heterodimer of SbcC and SbcD.</text>
</comment>
<keyword evidence="7" id="KW-1185">Reference proteome</keyword>
<dbReference type="EMBL" id="JAGYPG010000001">
    <property type="protein sequence ID" value="MBS4194100.1"/>
    <property type="molecule type" value="Genomic_DNA"/>
</dbReference>
<evidence type="ECO:0000256" key="3">
    <source>
        <dbReference type="ARBA" id="ARBA00013368"/>
    </source>
</evidence>
<sequence length="1044" mass="120658">MRPLKLMMQAFGPYADTEIIDFTKLENRTMFVISGKTGSGKTTIFDGISFAIYGRASGDDRVGADLRSQFAEDDLITEVSLEFSLKGNTYYIWRSPQQEKKKSRGDGFTIVNAKAELYIIESTGERKLLAANVRETDEKIKEIIQLDANQFRQILMIPQGEFRKLLISDSKEKEAILQKLFHTEVFKQIEEKLREYASSLKREVEFGVAERNRHLKNIVYKDNELLDEALSEEPLNDTYILLLLGDLIAQLEAEFEIVKKNMEKQKIKRDDAKLNVDSAEDLIMQISILDQLVEQKNTLLKKEQEIDLKKNEIDLAHKANKLQHQEDLCQRLKCDLDQFNSRLIQEKDQLVQLEAELEKADEQLTLEENQSSRREQLITELTMLKNVREHVLSYASRKSQVKKVEEDLKQCQTQISKDKSILEKKADEIKEQETRLKELEKLQIQTFEFDKKVRNLEEGLQSLRKLTSIIENKTSLEEKIKIKKSEVDHAKKVVDDARESLKVLEKQWMTGHAGHLAASLVNGQPCPVCGSSDHPNPAVETNIQFNENDINSAKENVESALSYHSNLERDWMKMNVEEESLTNQLNETFENTLNMIPDFTLQKKDVFLHDYELEVAKTEETLNEARLKIKQIPSIEKNITDLKIVIEEGRAKVEQLQEKERSLSILYSEQVLEFENVSRSIPEELREIDQYEKKVISIETEIQKIDHSLKMAREYFSQISEKVAVSKGTIKNHEDNIKSVTEALNKERKIFLEKLEEENFSSFKHYNQAKRNVDEINQLEVFIRNYFEELRSVTDRLSDYNLRLQEKEKPDLERLQMELEECERLFHSLGEQHSHLNVQKEKNKEIQLAVTTINQQIKDLENEYELVGHLSDITRGQNTYKLSFERFVLASFLDGILDAANVRLIKMTNGRYRLLRKKDRSKGNIQSGLELLVYDQYTGQERHVKTLSGGESFKSALALALGLSDIVQEYAGGVSLETMFIDEGFGTLDPESLDQAIEALMDIQSSGRLVGIISHVPELKERIDARLEVMADHNGSKTEFQFIG</sequence>
<accession>A0A942TAF6</accession>
<dbReference type="Proteomes" id="UP000681414">
    <property type="component" value="Unassembled WGS sequence"/>
</dbReference>
<evidence type="ECO:0000256" key="4">
    <source>
        <dbReference type="SAM" id="Coils"/>
    </source>
</evidence>
<dbReference type="InterPro" id="IPR027417">
    <property type="entry name" value="P-loop_NTPase"/>
</dbReference>
<evidence type="ECO:0000256" key="1">
    <source>
        <dbReference type="ARBA" id="ARBA00006930"/>
    </source>
</evidence>
<evidence type="ECO:0000313" key="7">
    <source>
        <dbReference type="Proteomes" id="UP000681414"/>
    </source>
</evidence>
<evidence type="ECO:0000259" key="5">
    <source>
        <dbReference type="Pfam" id="PF13476"/>
    </source>
</evidence>
<comment type="similarity">
    <text evidence="1">Belongs to the SMC family. SbcC subfamily.</text>
</comment>
<keyword evidence="4" id="KW-0175">Coiled coil</keyword>
<reference evidence="6 7" key="1">
    <citation type="submission" date="2021-05" db="EMBL/GenBank/DDBJ databases">
        <title>Novel Bacillus species.</title>
        <authorList>
            <person name="Liu G."/>
        </authorList>
    </citation>
    <scope>NUCLEOTIDE SEQUENCE [LARGE SCALE GENOMIC DNA]</scope>
    <source>
        <strain evidence="7">FJAT-49780</strain>
    </source>
</reference>
<dbReference type="GO" id="GO:0006302">
    <property type="term" value="P:double-strand break repair"/>
    <property type="evidence" value="ECO:0007669"/>
    <property type="project" value="InterPro"/>
</dbReference>
<dbReference type="PANTHER" id="PTHR32114">
    <property type="entry name" value="ABC TRANSPORTER ABCH.3"/>
    <property type="match status" value="1"/>
</dbReference>
<organism evidence="6 7">
    <name type="scientific">Lederbergia citri</name>
    <dbReference type="NCBI Taxonomy" id="2833580"/>
    <lineage>
        <taxon>Bacteria</taxon>
        <taxon>Bacillati</taxon>
        <taxon>Bacillota</taxon>
        <taxon>Bacilli</taxon>
        <taxon>Bacillales</taxon>
        <taxon>Bacillaceae</taxon>
        <taxon>Lederbergia</taxon>
    </lineage>
</organism>
<feature type="coiled-coil region" evidence="4">
    <location>
        <begin position="608"/>
        <end position="701"/>
    </location>
</feature>
<comment type="caution">
    <text evidence="6">The sequence shown here is derived from an EMBL/GenBank/DDBJ whole genome shotgun (WGS) entry which is preliminary data.</text>
</comment>
<gene>
    <name evidence="6" type="ORF">KHA97_03280</name>
</gene>
<dbReference type="Gene3D" id="3.40.50.300">
    <property type="entry name" value="P-loop containing nucleotide triphosphate hydrolases"/>
    <property type="match status" value="2"/>
</dbReference>
<dbReference type="PANTHER" id="PTHR32114:SF2">
    <property type="entry name" value="ABC TRANSPORTER ABCH.3"/>
    <property type="match status" value="1"/>
</dbReference>
<feature type="domain" description="Rad50/SbcC-type AAA" evidence="5">
    <location>
        <begin position="5"/>
        <end position="203"/>
    </location>
</feature>
<dbReference type="AlphaFoldDB" id="A0A942TAF6"/>
<dbReference type="Pfam" id="PF13558">
    <property type="entry name" value="SbcC_Walker_B"/>
    <property type="match status" value="1"/>
</dbReference>
<evidence type="ECO:0000256" key="2">
    <source>
        <dbReference type="ARBA" id="ARBA00011322"/>
    </source>
</evidence>
<dbReference type="GO" id="GO:0016887">
    <property type="term" value="F:ATP hydrolysis activity"/>
    <property type="evidence" value="ECO:0007669"/>
    <property type="project" value="InterPro"/>
</dbReference>
<proteinExistence type="inferred from homology"/>
<feature type="coiled-coil region" evidence="4">
    <location>
        <begin position="812"/>
        <end position="863"/>
    </location>
</feature>
<protein>
    <recommendedName>
        <fullName evidence="3">Nuclease SbcCD subunit C</fullName>
    </recommendedName>
</protein>
<dbReference type="InterPro" id="IPR038729">
    <property type="entry name" value="Rad50/SbcC_AAA"/>
</dbReference>
<evidence type="ECO:0000313" key="6">
    <source>
        <dbReference type="EMBL" id="MBS4194100.1"/>
    </source>
</evidence>
<dbReference type="SUPFAM" id="SSF52540">
    <property type="entry name" value="P-loop containing nucleoside triphosphate hydrolases"/>
    <property type="match status" value="2"/>
</dbReference>
<dbReference type="Pfam" id="PF13476">
    <property type="entry name" value="AAA_23"/>
    <property type="match status" value="1"/>
</dbReference>
<dbReference type="RefSeq" id="WP_213123317.1">
    <property type="nucleotide sequence ID" value="NZ_JAGYPG010000001.1"/>
</dbReference>
<feature type="coiled-coil region" evidence="4">
    <location>
        <begin position="248"/>
        <end position="370"/>
    </location>
</feature>
<name>A0A942TAF6_9BACI</name>